<proteinExistence type="predicted"/>
<evidence type="ECO:0000313" key="2">
    <source>
        <dbReference type="EMBL" id="KAG5642400.1"/>
    </source>
</evidence>
<feature type="region of interest" description="Disordered" evidence="1">
    <location>
        <begin position="168"/>
        <end position="209"/>
    </location>
</feature>
<reference evidence="2" key="2">
    <citation type="submission" date="2021-10" db="EMBL/GenBank/DDBJ databases">
        <title>Phylogenomics reveals ancestral predisposition of the termite-cultivated fungus Termitomyces towards a domesticated lifestyle.</title>
        <authorList>
            <person name="Auxier B."/>
            <person name="Grum-Grzhimaylo A."/>
            <person name="Cardenas M.E."/>
            <person name="Lodge J.D."/>
            <person name="Laessoe T."/>
            <person name="Pedersen O."/>
            <person name="Smith M.E."/>
            <person name="Kuyper T.W."/>
            <person name="Franco-Molano E.A."/>
            <person name="Baroni T.J."/>
            <person name="Aanen D.K."/>
        </authorList>
    </citation>
    <scope>NUCLEOTIDE SEQUENCE</scope>
    <source>
        <strain evidence="2">AP01</strain>
        <tissue evidence="2">Mycelium</tissue>
    </source>
</reference>
<dbReference type="EMBL" id="JABCKV010000188">
    <property type="protein sequence ID" value="KAG5642400.1"/>
    <property type="molecule type" value="Genomic_DNA"/>
</dbReference>
<dbReference type="Proteomes" id="UP000775547">
    <property type="component" value="Unassembled WGS sequence"/>
</dbReference>
<dbReference type="AlphaFoldDB" id="A0A9P7G7Y5"/>
<sequence length="468" mass="50428">MLASHGSRTVLRHASNYIPHTVPGAVPGPSRGIHIPSFARVRPRILNLGQTQKLFSQSRHIVTQFFNLLTAPTTSTVGHSVRGASTRGYSTIQQRASIHLKSALARSSQTHFLPRAPIGVPRSIAQVGLGTARNFSSTRPIFQNLVENIPITGRALYEADIELNFGKQRGAMRKPSKGKSSTKLGKEMLKPRARDLSVKENKPLSKGSQTDAELEHYFATPAVPDVTTCLLIPLAPTPATRTPLPSNPDSLLPLPTLASIHVSHEIHSLRVSTLFTRLDAANVWERGVQCSTFSHGGGADGVCTMLKVEFVGWTKAEVRSVLGESGTGWCVLEEVKTSEANGMAIFSEDEDDLSDTSSILSGSFEDGLTDYVDLIAVGEVDPSHSLLLPTLDFSSSFLASTPSFTPPRRAASSSLQTFVDSDSGFDLCSSHSESSWIGPPLLNGWNGFSSQFVGRVDSSPNAPHQHPF</sequence>
<evidence type="ECO:0000313" key="3">
    <source>
        <dbReference type="Proteomes" id="UP000775547"/>
    </source>
</evidence>
<protein>
    <submittedName>
        <fullName evidence="2">Uncharacterized protein</fullName>
    </submittedName>
</protein>
<dbReference type="OrthoDB" id="2585251at2759"/>
<accession>A0A9P7G7Y5</accession>
<keyword evidence="3" id="KW-1185">Reference proteome</keyword>
<name>A0A9P7G7Y5_9AGAR</name>
<comment type="caution">
    <text evidence="2">The sequence shown here is derived from an EMBL/GenBank/DDBJ whole genome shotgun (WGS) entry which is preliminary data.</text>
</comment>
<evidence type="ECO:0000256" key="1">
    <source>
        <dbReference type="SAM" id="MobiDB-lite"/>
    </source>
</evidence>
<reference evidence="2" key="1">
    <citation type="submission" date="2020-07" db="EMBL/GenBank/DDBJ databases">
        <authorList>
            <person name="Nieuwenhuis M."/>
            <person name="Van De Peppel L.J.J."/>
        </authorList>
    </citation>
    <scope>NUCLEOTIDE SEQUENCE</scope>
    <source>
        <strain evidence="2">AP01</strain>
        <tissue evidence="2">Mycelium</tissue>
    </source>
</reference>
<organism evidence="2 3">
    <name type="scientific">Asterophora parasitica</name>
    <dbReference type="NCBI Taxonomy" id="117018"/>
    <lineage>
        <taxon>Eukaryota</taxon>
        <taxon>Fungi</taxon>
        <taxon>Dikarya</taxon>
        <taxon>Basidiomycota</taxon>
        <taxon>Agaricomycotina</taxon>
        <taxon>Agaricomycetes</taxon>
        <taxon>Agaricomycetidae</taxon>
        <taxon>Agaricales</taxon>
        <taxon>Tricholomatineae</taxon>
        <taxon>Lyophyllaceae</taxon>
        <taxon>Asterophora</taxon>
    </lineage>
</organism>
<feature type="compositionally biased region" description="Basic and acidic residues" evidence="1">
    <location>
        <begin position="184"/>
        <end position="203"/>
    </location>
</feature>
<gene>
    <name evidence="2" type="ORF">DXG03_002832</name>
</gene>